<accession>A0A0J9EVJ3</accession>
<evidence type="ECO:0000313" key="7">
    <source>
        <dbReference type="EMBL" id="KMW70303.1"/>
    </source>
</evidence>
<dbReference type="InterPro" id="IPR036249">
    <property type="entry name" value="Thioredoxin-like_sf"/>
</dbReference>
<keyword evidence="3" id="KW-0560">Oxidoreductase</keyword>
<protein>
    <submittedName>
        <fullName evidence="7">DSBA oxidoreductase</fullName>
    </submittedName>
</protein>
<comment type="caution">
    <text evidence="7">The sequence shown here is derived from an EMBL/GenBank/DDBJ whole genome shotgun (WGS) entry which is preliminary data.</text>
</comment>
<dbReference type="SUPFAM" id="SSF52833">
    <property type="entry name" value="Thioredoxin-like"/>
    <property type="match status" value="1"/>
</dbReference>
<organism evidence="7 8">
    <name type="scientific">Limnoraphis robusta CS-951</name>
    <dbReference type="NCBI Taxonomy" id="1637645"/>
    <lineage>
        <taxon>Bacteria</taxon>
        <taxon>Bacillati</taxon>
        <taxon>Cyanobacteriota</taxon>
        <taxon>Cyanophyceae</taxon>
        <taxon>Oscillatoriophycideae</taxon>
        <taxon>Oscillatoriales</taxon>
        <taxon>Sirenicapillariaceae</taxon>
        <taxon>Limnoraphis</taxon>
    </lineage>
</organism>
<sequence>MEISTGWQQYRQLRLWLLTTILAVGLTLGGCSKPGESAKTANVSPEFEQQVIQVIRNNPKAILESVQAYQQQQQENLQSSRQSFLEQMKTNPSAIIGSSPTTGASSQQIVLLEFSDFQCPFCARAHQTIKQFMDKHQGQVTLVYKHLPLSQIHSEALPAAKASWAAQQQGKFWQYQDALFSQQEKLGEDLYVQIATTLNLDLEQFNRDRQSSEAQASIQKDLELAQALAISGTPFFVMNGETFSGAVELSEMEEVLARVSSKN</sequence>
<dbReference type="AlphaFoldDB" id="A0A0J9EVJ3"/>
<keyword evidence="5" id="KW-0676">Redox-active center</keyword>
<dbReference type="PROSITE" id="PS51352">
    <property type="entry name" value="THIOREDOXIN_2"/>
    <property type="match status" value="1"/>
</dbReference>
<keyword evidence="4" id="KW-1015">Disulfide bond</keyword>
<dbReference type="InterPro" id="IPR013766">
    <property type="entry name" value="Thioredoxin_domain"/>
</dbReference>
<evidence type="ECO:0000256" key="1">
    <source>
        <dbReference type="ARBA" id="ARBA00005791"/>
    </source>
</evidence>
<dbReference type="RefSeq" id="WP_046282231.1">
    <property type="nucleotide sequence ID" value="NZ_LATL02000210.1"/>
</dbReference>
<dbReference type="EMBL" id="LATL02000210">
    <property type="protein sequence ID" value="KMW70303.1"/>
    <property type="molecule type" value="Genomic_DNA"/>
</dbReference>
<dbReference type="PANTHER" id="PTHR13887:SF14">
    <property type="entry name" value="DISULFIDE BOND FORMATION PROTEIN D"/>
    <property type="match status" value="1"/>
</dbReference>
<evidence type="ECO:0000256" key="2">
    <source>
        <dbReference type="ARBA" id="ARBA00022729"/>
    </source>
</evidence>
<dbReference type="InterPro" id="IPR012336">
    <property type="entry name" value="Thioredoxin-like_fold"/>
</dbReference>
<dbReference type="GO" id="GO:0016491">
    <property type="term" value="F:oxidoreductase activity"/>
    <property type="evidence" value="ECO:0007669"/>
    <property type="project" value="UniProtKB-KW"/>
</dbReference>
<evidence type="ECO:0000259" key="6">
    <source>
        <dbReference type="PROSITE" id="PS51352"/>
    </source>
</evidence>
<dbReference type="OrthoDB" id="117402at2"/>
<dbReference type="Proteomes" id="UP000033607">
    <property type="component" value="Unassembled WGS sequence"/>
</dbReference>
<comment type="similarity">
    <text evidence="1">Belongs to the thioredoxin family. DsbA subfamily.</text>
</comment>
<dbReference type="PATRIC" id="fig|1637645.4.peg.4163"/>
<evidence type="ECO:0000256" key="4">
    <source>
        <dbReference type="ARBA" id="ARBA00023157"/>
    </source>
</evidence>
<dbReference type="PANTHER" id="PTHR13887">
    <property type="entry name" value="GLUTATHIONE S-TRANSFERASE KAPPA"/>
    <property type="match status" value="1"/>
</dbReference>
<evidence type="ECO:0000256" key="3">
    <source>
        <dbReference type="ARBA" id="ARBA00023002"/>
    </source>
</evidence>
<feature type="domain" description="Thioredoxin" evidence="6">
    <location>
        <begin position="32"/>
        <end position="261"/>
    </location>
</feature>
<name>A0A0J9EVJ3_9CYAN</name>
<reference evidence="7 8" key="1">
    <citation type="submission" date="2015-06" db="EMBL/GenBank/DDBJ databases">
        <title>Draft genome assembly of filamentous brackish cyanobacterium Limnoraphis robusta strain CS-951.</title>
        <authorList>
            <person name="Willis A."/>
            <person name="Parks M."/>
            <person name="Burford M.A."/>
        </authorList>
    </citation>
    <scope>NUCLEOTIDE SEQUENCE [LARGE SCALE GENOMIC DNA]</scope>
    <source>
        <strain evidence="7 8">CS-951</strain>
    </source>
</reference>
<keyword evidence="2" id="KW-0732">Signal</keyword>
<dbReference type="Pfam" id="PF13462">
    <property type="entry name" value="Thioredoxin_4"/>
    <property type="match status" value="1"/>
</dbReference>
<proteinExistence type="inferred from homology"/>
<gene>
    <name evidence="7" type="ORF">WN50_36350</name>
</gene>
<dbReference type="Gene3D" id="3.40.30.10">
    <property type="entry name" value="Glutaredoxin"/>
    <property type="match status" value="1"/>
</dbReference>
<evidence type="ECO:0000313" key="8">
    <source>
        <dbReference type="Proteomes" id="UP000033607"/>
    </source>
</evidence>
<evidence type="ECO:0000256" key="5">
    <source>
        <dbReference type="ARBA" id="ARBA00023284"/>
    </source>
</evidence>